<proteinExistence type="predicted"/>
<keyword evidence="4" id="KW-1185">Reference proteome</keyword>
<gene>
    <name evidence="3" type="ORF">EK21DRAFT_118204</name>
</gene>
<dbReference type="EMBL" id="ML978313">
    <property type="protein sequence ID" value="KAF2024006.1"/>
    <property type="molecule type" value="Genomic_DNA"/>
</dbReference>
<feature type="region of interest" description="Disordered" evidence="2">
    <location>
        <begin position="125"/>
        <end position="156"/>
    </location>
</feature>
<evidence type="ECO:0000313" key="4">
    <source>
        <dbReference type="Proteomes" id="UP000799777"/>
    </source>
</evidence>
<protein>
    <submittedName>
        <fullName evidence="3">Uncharacterized protein</fullName>
    </submittedName>
</protein>
<accession>A0A9P4GZJ0</accession>
<comment type="caution">
    <text evidence="3">The sequence shown here is derived from an EMBL/GenBank/DDBJ whole genome shotgun (WGS) entry which is preliminary data.</text>
</comment>
<name>A0A9P4GZJ0_9PLEO</name>
<keyword evidence="1" id="KW-0175">Coiled coil</keyword>
<dbReference type="AlphaFoldDB" id="A0A9P4GZJ0"/>
<reference evidence="3" key="1">
    <citation type="journal article" date="2020" name="Stud. Mycol.">
        <title>101 Dothideomycetes genomes: a test case for predicting lifestyles and emergence of pathogens.</title>
        <authorList>
            <person name="Haridas S."/>
            <person name="Albert R."/>
            <person name="Binder M."/>
            <person name="Bloem J."/>
            <person name="Labutti K."/>
            <person name="Salamov A."/>
            <person name="Andreopoulos B."/>
            <person name="Baker S."/>
            <person name="Barry K."/>
            <person name="Bills G."/>
            <person name="Bluhm B."/>
            <person name="Cannon C."/>
            <person name="Castanera R."/>
            <person name="Culley D."/>
            <person name="Daum C."/>
            <person name="Ezra D."/>
            <person name="Gonzalez J."/>
            <person name="Henrissat B."/>
            <person name="Kuo A."/>
            <person name="Liang C."/>
            <person name="Lipzen A."/>
            <person name="Lutzoni F."/>
            <person name="Magnuson J."/>
            <person name="Mondo S."/>
            <person name="Nolan M."/>
            <person name="Ohm R."/>
            <person name="Pangilinan J."/>
            <person name="Park H.-J."/>
            <person name="Ramirez L."/>
            <person name="Alfaro M."/>
            <person name="Sun H."/>
            <person name="Tritt A."/>
            <person name="Yoshinaga Y."/>
            <person name="Zwiers L.-H."/>
            <person name="Turgeon B."/>
            <person name="Goodwin S."/>
            <person name="Spatafora J."/>
            <person name="Crous P."/>
            <person name="Grigoriev I."/>
        </authorList>
    </citation>
    <scope>NUCLEOTIDE SEQUENCE</scope>
    <source>
        <strain evidence="3">CBS 110217</strain>
    </source>
</reference>
<sequence length="340" mass="38664">MSNAADLKSAQRAPFSTPAKDVEVWSELPGSSALKKATFLTIINETQPYINLPYPTARSLHGGICLMTKDTRCDAKINQDAFFKWAWNITVEGILKKEPYLTPNERQYWHDLNKRRTFISLPAQKATSKRPNTTSGELDPAAKRIKTTNDSQIHPAKSARQCAKTGLQSLASQMSTSLTKLLDAKEKHAKDLKSHRAQLDEHKKHTSELQHEIKKLQSSVGNNQNKDPQDIPGMQAHLETLQNQDAKKSDLILFAIAYFAILRRDANTFDECWKIGIDRRPATAFKTVLSLYKDAGGFMRMRNEFHNYTWPKMMSSWSKHGEELQKLESVVRELVWGKLI</sequence>
<evidence type="ECO:0000256" key="1">
    <source>
        <dbReference type="SAM" id="Coils"/>
    </source>
</evidence>
<evidence type="ECO:0000313" key="3">
    <source>
        <dbReference type="EMBL" id="KAF2024006.1"/>
    </source>
</evidence>
<dbReference type="Proteomes" id="UP000799777">
    <property type="component" value="Unassembled WGS sequence"/>
</dbReference>
<feature type="coiled-coil region" evidence="1">
    <location>
        <begin position="185"/>
        <end position="219"/>
    </location>
</feature>
<evidence type="ECO:0000256" key="2">
    <source>
        <dbReference type="SAM" id="MobiDB-lite"/>
    </source>
</evidence>
<organism evidence="3 4">
    <name type="scientific">Setomelanomma holmii</name>
    <dbReference type="NCBI Taxonomy" id="210430"/>
    <lineage>
        <taxon>Eukaryota</taxon>
        <taxon>Fungi</taxon>
        <taxon>Dikarya</taxon>
        <taxon>Ascomycota</taxon>
        <taxon>Pezizomycotina</taxon>
        <taxon>Dothideomycetes</taxon>
        <taxon>Pleosporomycetidae</taxon>
        <taxon>Pleosporales</taxon>
        <taxon>Pleosporineae</taxon>
        <taxon>Phaeosphaeriaceae</taxon>
        <taxon>Setomelanomma</taxon>
    </lineage>
</organism>
<feature type="compositionally biased region" description="Polar residues" evidence="2">
    <location>
        <begin position="125"/>
        <end position="136"/>
    </location>
</feature>